<keyword evidence="8" id="KW-1185">Reference proteome</keyword>
<keyword evidence="1 2" id="KW-0663">Pyridoxal phosphate</keyword>
<dbReference type="PIRSF" id="PIRSF004848">
    <property type="entry name" value="YBL036c_PLPDEIII"/>
    <property type="match status" value="1"/>
</dbReference>
<evidence type="ECO:0000313" key="8">
    <source>
        <dbReference type="Proteomes" id="UP000530660"/>
    </source>
</evidence>
<dbReference type="PANTHER" id="PTHR10146:SF14">
    <property type="entry name" value="PYRIDOXAL PHOSPHATE HOMEOSTASIS PROTEIN"/>
    <property type="match status" value="1"/>
</dbReference>
<dbReference type="CDD" id="cd06822">
    <property type="entry name" value="PLPDE_III_YBL036c_euk"/>
    <property type="match status" value="1"/>
</dbReference>
<dbReference type="Gene3D" id="3.20.20.10">
    <property type="entry name" value="Alanine racemase"/>
    <property type="match status" value="1"/>
</dbReference>
<dbReference type="InterPro" id="IPR001608">
    <property type="entry name" value="Ala_racemase_N"/>
</dbReference>
<dbReference type="GO" id="GO:0030170">
    <property type="term" value="F:pyridoxal phosphate binding"/>
    <property type="evidence" value="ECO:0007669"/>
    <property type="project" value="UniProtKB-UniRule"/>
</dbReference>
<feature type="chain" id="PRO_5029754278" description="Pyridoxal phosphate homeostasis protein" evidence="5">
    <location>
        <begin position="21"/>
        <end position="269"/>
    </location>
</feature>
<protein>
    <recommendedName>
        <fullName evidence="2">Pyridoxal phosphate homeostasis protein</fullName>
        <shortName evidence="2">PLP homeostasis protein</shortName>
    </recommendedName>
</protein>
<dbReference type="InterPro" id="IPR029066">
    <property type="entry name" value="PLP-binding_barrel"/>
</dbReference>
<dbReference type="FunFam" id="3.20.20.10:FF:000007">
    <property type="entry name" value="Pyridoxal phosphate homeostasis protein"/>
    <property type="match status" value="1"/>
</dbReference>
<reference evidence="7 8" key="1">
    <citation type="journal article" date="2020" name="J. Phycol.">
        <title>Comparative genome analysis reveals Cyanidiococcus gen. nov., a new extremophilic red algal genus sister to Cyanidioschyzon (Cyanidioschyzonaceae, Rhodophyta).</title>
        <authorList>
            <person name="Liu S.-L."/>
            <person name="Chiang Y.-R."/>
            <person name="Yoon H.S."/>
            <person name="Fu H.-Y."/>
        </authorList>
    </citation>
    <scope>NUCLEOTIDE SEQUENCE [LARGE SCALE GENOMIC DNA]</scope>
    <source>
        <strain evidence="7 8">THAL066</strain>
    </source>
</reference>
<evidence type="ECO:0000259" key="6">
    <source>
        <dbReference type="Pfam" id="PF01168"/>
    </source>
</evidence>
<organism evidence="7 8">
    <name type="scientific">Cyanidiococcus yangmingshanensis</name>
    <dbReference type="NCBI Taxonomy" id="2690220"/>
    <lineage>
        <taxon>Eukaryota</taxon>
        <taxon>Rhodophyta</taxon>
        <taxon>Bangiophyceae</taxon>
        <taxon>Cyanidiales</taxon>
        <taxon>Cyanidiaceae</taxon>
        <taxon>Cyanidiococcus</taxon>
    </lineage>
</organism>
<feature type="domain" description="Alanine racemase N-terminal" evidence="6">
    <location>
        <begin position="58"/>
        <end position="264"/>
    </location>
</feature>
<dbReference type="InterPro" id="IPR011078">
    <property type="entry name" value="PyrdxlP_homeostasis"/>
</dbReference>
<dbReference type="Pfam" id="PF01168">
    <property type="entry name" value="Ala_racemase_N"/>
    <property type="match status" value="1"/>
</dbReference>
<evidence type="ECO:0000256" key="1">
    <source>
        <dbReference type="ARBA" id="ARBA00022898"/>
    </source>
</evidence>
<feature type="modified residue" description="N6-(pyridoxal phosphate)lysine" evidence="2 3">
    <location>
        <position position="70"/>
    </location>
</feature>
<comment type="function">
    <text evidence="2">Pyridoxal 5'-phosphate (PLP)-binding protein, which may be involved in intracellular homeostatic regulation of pyridoxal 5'-phosphate (PLP), the active form of vitamin B6.</text>
</comment>
<evidence type="ECO:0000256" key="2">
    <source>
        <dbReference type="HAMAP-Rule" id="MF_03225"/>
    </source>
</evidence>
<evidence type="ECO:0000256" key="3">
    <source>
        <dbReference type="PIRSR" id="PIRSR004848-1"/>
    </source>
</evidence>
<evidence type="ECO:0000313" key="7">
    <source>
        <dbReference type="EMBL" id="KAF6003355.1"/>
    </source>
</evidence>
<feature type="signal peptide" evidence="5">
    <location>
        <begin position="1"/>
        <end position="20"/>
    </location>
</feature>
<comment type="similarity">
    <text evidence="2 4">Belongs to the pyridoxal phosphate-binding protein YggS/PROSC family.</text>
</comment>
<dbReference type="HAMAP" id="MF_02087">
    <property type="entry name" value="PLP_homeostasis"/>
    <property type="match status" value="1"/>
</dbReference>
<evidence type="ECO:0000256" key="4">
    <source>
        <dbReference type="RuleBase" id="RU004514"/>
    </source>
</evidence>
<name>A0A7J7IJT5_9RHOD</name>
<dbReference type="PANTHER" id="PTHR10146">
    <property type="entry name" value="PROLINE SYNTHETASE CO-TRANSCRIBED BACTERIAL HOMOLOG PROTEIN"/>
    <property type="match status" value="1"/>
</dbReference>
<dbReference type="OrthoDB" id="10264196at2759"/>
<keyword evidence="5" id="KW-0732">Signal</keyword>
<dbReference type="PROSITE" id="PS01211">
    <property type="entry name" value="UPF0001"/>
    <property type="match status" value="1"/>
</dbReference>
<comment type="cofactor">
    <cofactor evidence="3">
        <name>pyridoxal 5'-phosphate</name>
        <dbReference type="ChEBI" id="CHEBI:597326"/>
    </cofactor>
</comment>
<dbReference type="SUPFAM" id="SSF51419">
    <property type="entry name" value="PLP-binding barrel"/>
    <property type="match status" value="1"/>
</dbReference>
<comment type="caution">
    <text evidence="7">The sequence shown here is derived from an EMBL/GenBank/DDBJ whole genome shotgun (WGS) entry which is preliminary data.</text>
</comment>
<dbReference type="AlphaFoldDB" id="A0A7J7IJT5"/>
<sequence length="269" mass="29972">MAVHWRRVRSRLGFLLISIRMQQMGPRVANCGEQQPSIATRLYNVRERIHKAALAAKRDPAQVRLVAVSKTHPVSSIQEAFESGQRHFGENYVQELIEKAQQLPQAIQWHFVGHLQTNKARSLLSVRNLWCVETVDRPKLADTLNRLAGELRPPEDPLRVMVQVNVSGEESKAGVAPAAAPELVDYVLKACPQLQLLGLMTIGAPDPSPEPVAFRRLVELRDQVQRTLALSEPLELSMGMSDDFEAAVRMGSTNVRIGTTIFGPRSYAD</sequence>
<proteinExistence type="inferred from homology"/>
<gene>
    <name evidence="7" type="ORF">F1559_003825</name>
</gene>
<dbReference type="EMBL" id="VWRR01000007">
    <property type="protein sequence ID" value="KAF6003355.1"/>
    <property type="molecule type" value="Genomic_DNA"/>
</dbReference>
<accession>A0A7J7IJT5</accession>
<dbReference type="Proteomes" id="UP000530660">
    <property type="component" value="Unassembled WGS sequence"/>
</dbReference>
<dbReference type="NCBIfam" id="TIGR00044">
    <property type="entry name" value="YggS family pyridoxal phosphate-dependent enzyme"/>
    <property type="match status" value="1"/>
</dbReference>
<evidence type="ECO:0000256" key="5">
    <source>
        <dbReference type="SAM" id="SignalP"/>
    </source>
</evidence>